<feature type="transmembrane region" description="Helical" evidence="5">
    <location>
        <begin position="149"/>
        <end position="166"/>
    </location>
</feature>
<evidence type="ECO:0000313" key="7">
    <source>
        <dbReference type="EMBL" id="RMX38933.1"/>
    </source>
</evidence>
<comment type="subcellular location">
    <subcellularLocation>
        <location evidence="1">Membrane</location>
        <topology evidence="1">Multi-pass membrane protein</topology>
    </subcellularLocation>
</comment>
<keyword evidence="3 5" id="KW-1133">Transmembrane helix</keyword>
<proteinExistence type="predicted"/>
<name>A0A3M6TC34_POCDA</name>
<dbReference type="AlphaFoldDB" id="A0A3M6TC34"/>
<dbReference type="PANTHER" id="PTHR24064">
    <property type="entry name" value="SOLUTE CARRIER FAMILY 22 MEMBER"/>
    <property type="match status" value="1"/>
</dbReference>
<gene>
    <name evidence="7" type="ORF">pdam_00016425</name>
</gene>
<reference evidence="7 8" key="1">
    <citation type="journal article" date="2018" name="Sci. Rep.">
        <title>Comparative analysis of the Pocillopora damicornis genome highlights role of immune system in coral evolution.</title>
        <authorList>
            <person name="Cunning R."/>
            <person name="Bay R.A."/>
            <person name="Gillette P."/>
            <person name="Baker A.C."/>
            <person name="Traylor-Knowles N."/>
        </authorList>
    </citation>
    <scope>NUCLEOTIDE SEQUENCE [LARGE SCALE GENOMIC DNA]</scope>
    <source>
        <strain evidence="7">RSMAS</strain>
        <tissue evidence="7">Whole animal</tissue>
    </source>
</reference>
<keyword evidence="2 5" id="KW-0812">Transmembrane</keyword>
<accession>A0A3M6TC34</accession>
<comment type="caution">
    <text evidence="7">The sequence shown here is derived from an EMBL/GenBank/DDBJ whole genome shotgun (WGS) entry which is preliminary data.</text>
</comment>
<feature type="transmembrane region" description="Helical" evidence="5">
    <location>
        <begin position="436"/>
        <end position="459"/>
    </location>
</feature>
<dbReference type="STRING" id="46731.A0A3M6TC34"/>
<feature type="transmembrane region" description="Helical" evidence="5">
    <location>
        <begin position="172"/>
        <end position="193"/>
    </location>
</feature>
<feature type="transmembrane region" description="Helical" evidence="5">
    <location>
        <begin position="312"/>
        <end position="333"/>
    </location>
</feature>
<evidence type="ECO:0000256" key="4">
    <source>
        <dbReference type="ARBA" id="ARBA00023136"/>
    </source>
</evidence>
<dbReference type="OMA" id="FPMETRA"/>
<feature type="transmembrane region" description="Helical" evidence="5">
    <location>
        <begin position="465"/>
        <end position="484"/>
    </location>
</feature>
<dbReference type="InterPro" id="IPR036259">
    <property type="entry name" value="MFS_trans_sf"/>
</dbReference>
<evidence type="ECO:0000259" key="6">
    <source>
        <dbReference type="PROSITE" id="PS50850"/>
    </source>
</evidence>
<dbReference type="PROSITE" id="PS50850">
    <property type="entry name" value="MFS"/>
    <property type="match status" value="1"/>
</dbReference>
<feature type="domain" description="Major facilitator superfamily (MFS) profile" evidence="6">
    <location>
        <begin position="37"/>
        <end position="489"/>
    </location>
</feature>
<evidence type="ECO:0000256" key="2">
    <source>
        <dbReference type="ARBA" id="ARBA00022692"/>
    </source>
</evidence>
<dbReference type="SUPFAM" id="SSF103473">
    <property type="entry name" value="MFS general substrate transporter"/>
    <property type="match status" value="1"/>
</dbReference>
<feature type="transmembrane region" description="Helical" evidence="5">
    <location>
        <begin position="345"/>
        <end position="367"/>
    </location>
</feature>
<dbReference type="OrthoDB" id="5958570at2759"/>
<feature type="transmembrane region" description="Helical" evidence="5">
    <location>
        <begin position="374"/>
        <end position="394"/>
    </location>
</feature>
<sequence length="520" mass="57242">MASTGKNFASAQSVPKRMDFDSALQHVGEFGRHQKRIYFLVSFISLPLCAQMLIVVFVGAIPEWKCPSPDGDILHCNSTSARCCGEDGAICRGAKFPSDFTSIATEWNLACSQRYKCELSQSIFVAGYMFGVLIFGILSDKYGRRKPWLFAYIVGGVLALISATVRSYEEYIVLRFAMGLLNGGGGLITYVLSTESIGPSYRGTAGTWQQAFSAVGYVFLAIEAYFIRNWRTLTVISIFPSFVVLLVFKSIPESPRWLASQGKIKEAEQILRKIEKENGFQKNEVVFLKTDAKGNTESSQYGMINLFTHKSVCVVTVIMMLIWCVNSMVYYGLALNVKNLGGNLYINFSLASLIELPSCFVTQFLLAKLGRRKGLFCLLLGASVACFLCMFLQLQGGQNVAAISITALIGRFFISASFAVLYVYSAELFPTVVRNVGMGISSLSARLGGMVAPFIVLLGDESAPFPMFVFACTALFAAVTGLRLHETQGRPMPETFEELDENYVRKQKTNGDHKGADSLL</sequence>
<feature type="transmembrane region" description="Helical" evidence="5">
    <location>
        <begin position="400"/>
        <end position="424"/>
    </location>
</feature>
<feature type="transmembrane region" description="Helical" evidence="5">
    <location>
        <begin position="205"/>
        <end position="227"/>
    </location>
</feature>
<dbReference type="GO" id="GO:0016020">
    <property type="term" value="C:membrane"/>
    <property type="evidence" value="ECO:0007669"/>
    <property type="project" value="UniProtKB-SubCell"/>
</dbReference>
<protein>
    <recommendedName>
        <fullName evidence="6">Major facilitator superfamily (MFS) profile domain-containing protein</fullName>
    </recommendedName>
</protein>
<dbReference type="Proteomes" id="UP000275408">
    <property type="component" value="Unassembled WGS sequence"/>
</dbReference>
<keyword evidence="8" id="KW-1185">Reference proteome</keyword>
<dbReference type="Pfam" id="PF00083">
    <property type="entry name" value="Sugar_tr"/>
    <property type="match status" value="1"/>
</dbReference>
<dbReference type="EMBL" id="RCHS01003911">
    <property type="protein sequence ID" value="RMX38933.1"/>
    <property type="molecule type" value="Genomic_DNA"/>
</dbReference>
<dbReference type="InterPro" id="IPR020846">
    <property type="entry name" value="MFS_dom"/>
</dbReference>
<dbReference type="InterPro" id="IPR005828">
    <property type="entry name" value="MFS_sugar_transport-like"/>
</dbReference>
<dbReference type="GO" id="GO:0022857">
    <property type="term" value="F:transmembrane transporter activity"/>
    <property type="evidence" value="ECO:0007669"/>
    <property type="project" value="InterPro"/>
</dbReference>
<feature type="transmembrane region" description="Helical" evidence="5">
    <location>
        <begin position="37"/>
        <end position="61"/>
    </location>
</feature>
<evidence type="ECO:0000256" key="5">
    <source>
        <dbReference type="SAM" id="Phobius"/>
    </source>
</evidence>
<organism evidence="7 8">
    <name type="scientific">Pocillopora damicornis</name>
    <name type="common">Cauliflower coral</name>
    <name type="synonym">Millepora damicornis</name>
    <dbReference type="NCBI Taxonomy" id="46731"/>
    <lineage>
        <taxon>Eukaryota</taxon>
        <taxon>Metazoa</taxon>
        <taxon>Cnidaria</taxon>
        <taxon>Anthozoa</taxon>
        <taxon>Hexacorallia</taxon>
        <taxon>Scleractinia</taxon>
        <taxon>Astrocoeniina</taxon>
        <taxon>Pocilloporidae</taxon>
        <taxon>Pocillopora</taxon>
    </lineage>
</organism>
<dbReference type="Gene3D" id="1.20.1250.20">
    <property type="entry name" value="MFS general substrate transporter like domains"/>
    <property type="match status" value="1"/>
</dbReference>
<keyword evidence="4 5" id="KW-0472">Membrane</keyword>
<evidence type="ECO:0000313" key="8">
    <source>
        <dbReference type="Proteomes" id="UP000275408"/>
    </source>
</evidence>
<feature type="transmembrane region" description="Helical" evidence="5">
    <location>
        <begin position="119"/>
        <end position="137"/>
    </location>
</feature>
<evidence type="ECO:0000256" key="1">
    <source>
        <dbReference type="ARBA" id="ARBA00004141"/>
    </source>
</evidence>
<evidence type="ECO:0000256" key="3">
    <source>
        <dbReference type="ARBA" id="ARBA00022989"/>
    </source>
</evidence>
<dbReference type="CDD" id="cd17317">
    <property type="entry name" value="MFS_SLC22"/>
    <property type="match status" value="1"/>
</dbReference>